<dbReference type="SUPFAM" id="SSF53300">
    <property type="entry name" value="vWA-like"/>
    <property type="match status" value="1"/>
</dbReference>
<dbReference type="Gene3D" id="3.40.50.410">
    <property type="entry name" value="von Willebrand factor, type A domain"/>
    <property type="match status" value="1"/>
</dbReference>
<dbReference type="PIRSF" id="PIRSF003033">
    <property type="entry name" value="Ku70"/>
    <property type="match status" value="1"/>
</dbReference>
<proteinExistence type="predicted"/>
<dbReference type="GO" id="GO:0003684">
    <property type="term" value="F:damaged DNA binding"/>
    <property type="evidence" value="ECO:0007669"/>
    <property type="project" value="InterPro"/>
</dbReference>
<feature type="domain" description="Ku" evidence="12">
    <location>
        <begin position="355"/>
        <end position="496"/>
    </location>
</feature>
<dbReference type="GO" id="GO:0000723">
    <property type="term" value="P:telomere maintenance"/>
    <property type="evidence" value="ECO:0007669"/>
    <property type="project" value="InterPro"/>
</dbReference>
<sequence length="668" mass="72972">MAYYHEWASAVDGTLSLDEDDNDSDNDNSGDLGHDGYTPHVTEYSVEQDAVLCLVDCQSSMFRVGAASTGERGPSGATDCAPWGDQNIFRIETPGGGSHSSTAFGCTARCVQQLYRDKGISNYGDKVAVVLYNTSESSEFALPGVYVLLPFRSFDIKSMLVLEELAAAGTIPSSAYDTFSHKVGHALDCQCHVSDALRTAESMFVALQHDMIKHCRIFIFTNDEKPHRGSMTELEECVRQVQSLNKIGVHIVVYGIGHCVRAVRAVTKGSVVSSNDKSDSGIADCAVNSVSGDSVRGRKHGDDIVHGCETSSCCDGFWRFLRDAVSDDPQTFSWKSLDIVCTDNSNSTFEALAGAPIGFSILCFKRTEDVLQHKYAIGRSCLLHPNPQDGSDGSLRLFVHLTRVLIQQQKVAVAQYVARRGVPPRLVALVPSPSFSSLGQGCYTNCDRSNVCVAVNAPVQGVGLYVVPLPYADDIRPTPQLPCFTSETEPTPQDVELAKQMLSVLTTPFDISAVPNPALELRCKFIQDVVRSREKCFVAANTLGEKTEDSLAKTKVRDCTLFRRVDWTMHAEIFHEFKTKTLCPSYSAHSLCATARQLRLNEGTLRSTRCGDGTDNKDNSEDIVKVIRKAFDHNALSALTVAQLKEYLRVAGSWRSPAPHGRCSSSKS</sequence>
<dbReference type="GO" id="GO:0016787">
    <property type="term" value="F:hydrolase activity"/>
    <property type="evidence" value="ECO:0007669"/>
    <property type="project" value="UniProtKB-KW"/>
</dbReference>
<evidence type="ECO:0000256" key="8">
    <source>
        <dbReference type="ARBA" id="ARBA00023172"/>
    </source>
</evidence>
<feature type="compositionally biased region" description="Acidic residues" evidence="11">
    <location>
        <begin position="17"/>
        <end position="28"/>
    </location>
</feature>
<dbReference type="Gene3D" id="2.40.290.10">
    <property type="match status" value="1"/>
</dbReference>
<evidence type="ECO:0000256" key="1">
    <source>
        <dbReference type="ARBA" id="ARBA00004123"/>
    </source>
</evidence>
<feature type="domain" description="Ku70/Ku80 N-terminal alpha/beta" evidence="13">
    <location>
        <begin position="103"/>
        <end position="237"/>
    </location>
</feature>
<protein>
    <submittedName>
        <fullName evidence="14">Putative KU70 protein</fullName>
    </submittedName>
</protein>
<organism evidence="14">
    <name type="scientific">Trypanosoma vivax (strain Y486)</name>
    <dbReference type="NCBI Taxonomy" id="1055687"/>
    <lineage>
        <taxon>Eukaryota</taxon>
        <taxon>Discoba</taxon>
        <taxon>Euglenozoa</taxon>
        <taxon>Kinetoplastea</taxon>
        <taxon>Metakinetoplastina</taxon>
        <taxon>Trypanosomatida</taxon>
        <taxon>Trypanosomatidae</taxon>
        <taxon>Trypanosoma</taxon>
        <taxon>Duttonella</taxon>
    </lineage>
</organism>
<keyword evidence="6" id="KW-0067">ATP-binding</keyword>
<evidence type="ECO:0000259" key="12">
    <source>
        <dbReference type="Pfam" id="PF02735"/>
    </source>
</evidence>
<reference evidence="14" key="1">
    <citation type="journal article" date="2012" name="Proc. Natl. Acad. Sci. U.S.A.">
        <title>Antigenic diversity is generated by distinct evolutionary mechanisms in African trypanosome species.</title>
        <authorList>
            <person name="Jackson A.P."/>
            <person name="Berry A."/>
            <person name="Aslett M."/>
            <person name="Allison H.C."/>
            <person name="Burton P."/>
            <person name="Vavrova-Anderson J."/>
            <person name="Brown R."/>
            <person name="Browne H."/>
            <person name="Corton N."/>
            <person name="Hauser H."/>
            <person name="Gamble J."/>
            <person name="Gilderthorp R."/>
            <person name="Marcello L."/>
            <person name="McQuillan J."/>
            <person name="Otto T.D."/>
            <person name="Quail M.A."/>
            <person name="Sanders M.J."/>
            <person name="van Tonder A."/>
            <person name="Ginger M.L."/>
            <person name="Field M.C."/>
            <person name="Barry J.D."/>
            <person name="Hertz-Fowler C."/>
            <person name="Berriman M."/>
        </authorList>
    </citation>
    <scope>NUCLEOTIDE SEQUENCE</scope>
    <source>
        <strain evidence="14">Y486</strain>
    </source>
</reference>
<evidence type="ECO:0000256" key="6">
    <source>
        <dbReference type="ARBA" id="ARBA00022840"/>
    </source>
</evidence>
<keyword evidence="7" id="KW-0238">DNA-binding</keyword>
<keyword evidence="3" id="KW-0227">DNA damage</keyword>
<keyword evidence="10" id="KW-0539">Nucleus</keyword>
<dbReference type="EMBL" id="HE573019">
    <property type="protein sequence ID" value="CCC47266.1"/>
    <property type="molecule type" value="Genomic_DNA"/>
</dbReference>
<dbReference type="InterPro" id="IPR006164">
    <property type="entry name" value="DNA_bd_Ku70/Ku80"/>
</dbReference>
<evidence type="ECO:0000256" key="5">
    <source>
        <dbReference type="ARBA" id="ARBA00022806"/>
    </source>
</evidence>
<keyword evidence="2" id="KW-0547">Nucleotide-binding</keyword>
<dbReference type="GO" id="GO:0005524">
    <property type="term" value="F:ATP binding"/>
    <property type="evidence" value="ECO:0007669"/>
    <property type="project" value="UniProtKB-KW"/>
</dbReference>
<dbReference type="InterPro" id="IPR036465">
    <property type="entry name" value="vWFA_dom_sf"/>
</dbReference>
<dbReference type="AlphaFoldDB" id="G0TTI5"/>
<gene>
    <name evidence="14" type="ORF">TVY486_0304390</name>
</gene>
<evidence type="ECO:0000256" key="10">
    <source>
        <dbReference type="ARBA" id="ARBA00023242"/>
    </source>
</evidence>
<evidence type="ECO:0000256" key="3">
    <source>
        <dbReference type="ARBA" id="ARBA00022763"/>
    </source>
</evidence>
<keyword evidence="4" id="KW-0378">Hydrolase</keyword>
<dbReference type="GO" id="GO:0043564">
    <property type="term" value="C:Ku70:Ku80 complex"/>
    <property type="evidence" value="ECO:0007669"/>
    <property type="project" value="InterPro"/>
</dbReference>
<evidence type="ECO:0000256" key="7">
    <source>
        <dbReference type="ARBA" id="ARBA00023125"/>
    </source>
</evidence>
<evidence type="ECO:0000313" key="14">
    <source>
        <dbReference type="EMBL" id="CCC47266.1"/>
    </source>
</evidence>
<evidence type="ECO:0000259" key="13">
    <source>
        <dbReference type="Pfam" id="PF03731"/>
    </source>
</evidence>
<dbReference type="VEuPathDB" id="TriTrypDB:TvY486_0304390"/>
<evidence type="ECO:0000256" key="2">
    <source>
        <dbReference type="ARBA" id="ARBA00022741"/>
    </source>
</evidence>
<dbReference type="Pfam" id="PF03731">
    <property type="entry name" value="Ku_N"/>
    <property type="match status" value="1"/>
</dbReference>
<keyword evidence="9" id="KW-0234">DNA repair</keyword>
<dbReference type="GO" id="GO:0003690">
    <property type="term" value="F:double-stranded DNA binding"/>
    <property type="evidence" value="ECO:0007669"/>
    <property type="project" value="TreeGrafter"/>
</dbReference>
<evidence type="ECO:0000256" key="11">
    <source>
        <dbReference type="SAM" id="MobiDB-lite"/>
    </source>
</evidence>
<name>G0TTI5_TRYVY</name>
<keyword evidence="5" id="KW-0347">Helicase</keyword>
<dbReference type="Pfam" id="PF02735">
    <property type="entry name" value="Ku"/>
    <property type="match status" value="1"/>
</dbReference>
<dbReference type="GO" id="GO:0006310">
    <property type="term" value="P:DNA recombination"/>
    <property type="evidence" value="ECO:0007669"/>
    <property type="project" value="UniProtKB-KW"/>
</dbReference>
<evidence type="ECO:0000256" key="4">
    <source>
        <dbReference type="ARBA" id="ARBA00022801"/>
    </source>
</evidence>
<dbReference type="GO" id="GO:0006303">
    <property type="term" value="P:double-strand break repair via nonhomologous end joining"/>
    <property type="evidence" value="ECO:0007669"/>
    <property type="project" value="InterPro"/>
</dbReference>
<dbReference type="GO" id="GO:0042162">
    <property type="term" value="F:telomeric DNA binding"/>
    <property type="evidence" value="ECO:0007669"/>
    <property type="project" value="InterPro"/>
</dbReference>
<dbReference type="SUPFAM" id="SSF100939">
    <property type="entry name" value="SPOC domain-like"/>
    <property type="match status" value="1"/>
</dbReference>
<dbReference type="InterPro" id="IPR005161">
    <property type="entry name" value="Ku_N"/>
</dbReference>
<keyword evidence="8" id="KW-0233">DNA recombination</keyword>
<dbReference type="InterPro" id="IPR006165">
    <property type="entry name" value="Ku70"/>
</dbReference>
<dbReference type="GO" id="GO:0004386">
    <property type="term" value="F:helicase activity"/>
    <property type="evidence" value="ECO:0007669"/>
    <property type="project" value="UniProtKB-KW"/>
</dbReference>
<dbReference type="PANTHER" id="PTHR12604">
    <property type="entry name" value="KU AUTOANTIGEN DNA HELICASE"/>
    <property type="match status" value="1"/>
</dbReference>
<dbReference type="Gene3D" id="1.10.1600.10">
    <property type="match status" value="1"/>
</dbReference>
<dbReference type="PANTHER" id="PTHR12604:SF2">
    <property type="entry name" value="X-RAY REPAIR CROSS-COMPLEMENTING PROTEIN 6"/>
    <property type="match status" value="1"/>
</dbReference>
<comment type="subcellular location">
    <subcellularLocation>
        <location evidence="1">Nucleus</location>
    </subcellularLocation>
</comment>
<dbReference type="InterPro" id="IPR016194">
    <property type="entry name" value="SPOC-like_C_dom_sf"/>
</dbReference>
<evidence type="ECO:0000256" key="9">
    <source>
        <dbReference type="ARBA" id="ARBA00023204"/>
    </source>
</evidence>
<accession>G0TTI5</accession>
<feature type="region of interest" description="Disordered" evidence="11">
    <location>
        <begin position="15"/>
        <end position="39"/>
    </location>
</feature>